<feature type="compositionally biased region" description="Low complexity" evidence="1">
    <location>
        <begin position="247"/>
        <end position="266"/>
    </location>
</feature>
<evidence type="ECO:0000256" key="1">
    <source>
        <dbReference type="SAM" id="MobiDB-lite"/>
    </source>
</evidence>
<feature type="compositionally biased region" description="Basic and acidic residues" evidence="1">
    <location>
        <begin position="331"/>
        <end position="342"/>
    </location>
</feature>
<reference evidence="4" key="2">
    <citation type="submission" date="2020-10" db="UniProtKB">
        <authorList>
            <consortium name="WormBaseParasite"/>
        </authorList>
    </citation>
    <scope>IDENTIFICATION</scope>
</reference>
<feature type="compositionally biased region" description="Basic and acidic residues" evidence="1">
    <location>
        <begin position="188"/>
        <end position="202"/>
    </location>
</feature>
<feature type="region of interest" description="Disordered" evidence="1">
    <location>
        <begin position="181"/>
        <end position="377"/>
    </location>
</feature>
<sequence>MLPSRVEVQVNAALMNPAEAAAAKARQSYHRKQQAVTIKAILAQQKRAAEDPLAKAVARDTQRSSGNIPRTVVGTGGRPRHPDAVSPNTAKVGHDKKPSLANGQPPSWTPVAVSSVKLKPVPFPVSAASPSLQSTPVSPAPQSSKTAKVIMPLQSYKEWRKQKTTRLPSPWKKVDYIAVDEEEDEEKIELPKTIEGRQRLVDELDDDQEVRDSTSDADSEPKLVPVPVRTPSFEIWPDWSQSSTPKSVLQSPVSNSSSSVRSIGASPIKSPSPNSPMDPSQKIPELSARDSPAIEDNKVDCPTKNHDRAVSFGDEPEKPETKHVAPPKCPEPAKVKPAPEKVKSKHTVSKTPPPPVPKQCSKKSEKSSKKCTKKSPAPGANVELFEQFDVLKRAHGTYTWISETEAFAVIAYLLAVVGVLVYRATIV</sequence>
<evidence type="ECO:0000313" key="4">
    <source>
        <dbReference type="WBParaSite" id="Pan_g18038.t1"/>
    </source>
</evidence>
<evidence type="ECO:0000313" key="3">
    <source>
        <dbReference type="Proteomes" id="UP000492821"/>
    </source>
</evidence>
<accession>A0A7E4ZUH4</accession>
<feature type="compositionally biased region" description="Polar residues" evidence="1">
    <location>
        <begin position="269"/>
        <end position="278"/>
    </location>
</feature>
<feature type="compositionally biased region" description="Basic and acidic residues" evidence="1">
    <location>
        <begin position="295"/>
        <end position="323"/>
    </location>
</feature>
<keyword evidence="2" id="KW-0472">Membrane</keyword>
<dbReference type="AlphaFoldDB" id="A0A7E4ZUH4"/>
<feature type="compositionally biased region" description="Basic and acidic residues" evidence="1">
    <location>
        <begin position="53"/>
        <end position="62"/>
    </location>
</feature>
<keyword evidence="3" id="KW-1185">Reference proteome</keyword>
<feature type="transmembrane region" description="Helical" evidence="2">
    <location>
        <begin position="406"/>
        <end position="425"/>
    </location>
</feature>
<feature type="region of interest" description="Disordered" evidence="1">
    <location>
        <begin position="53"/>
        <end position="107"/>
    </location>
</feature>
<evidence type="ECO:0000256" key="2">
    <source>
        <dbReference type="SAM" id="Phobius"/>
    </source>
</evidence>
<keyword evidence="2" id="KW-1133">Transmembrane helix</keyword>
<organism evidence="3 4">
    <name type="scientific">Panagrellus redivivus</name>
    <name type="common">Microworm</name>
    <dbReference type="NCBI Taxonomy" id="6233"/>
    <lineage>
        <taxon>Eukaryota</taxon>
        <taxon>Metazoa</taxon>
        <taxon>Ecdysozoa</taxon>
        <taxon>Nematoda</taxon>
        <taxon>Chromadorea</taxon>
        <taxon>Rhabditida</taxon>
        <taxon>Tylenchina</taxon>
        <taxon>Panagrolaimomorpha</taxon>
        <taxon>Panagrolaimoidea</taxon>
        <taxon>Panagrolaimidae</taxon>
        <taxon>Panagrellus</taxon>
    </lineage>
</organism>
<keyword evidence="2" id="KW-0812">Transmembrane</keyword>
<proteinExistence type="predicted"/>
<protein>
    <submittedName>
        <fullName evidence="4">Flocculation protein FLO11-like</fullName>
    </submittedName>
</protein>
<name>A0A7E4ZUH4_PANRE</name>
<reference evidence="3" key="1">
    <citation type="journal article" date="2013" name="Genetics">
        <title>The draft genome and transcriptome of Panagrellus redivivus are shaped by the harsh demands of a free-living lifestyle.</title>
        <authorList>
            <person name="Srinivasan J."/>
            <person name="Dillman A.R."/>
            <person name="Macchietto M.G."/>
            <person name="Heikkinen L."/>
            <person name="Lakso M."/>
            <person name="Fracchia K.M."/>
            <person name="Antoshechkin I."/>
            <person name="Mortazavi A."/>
            <person name="Wong G."/>
            <person name="Sternberg P.W."/>
        </authorList>
    </citation>
    <scope>NUCLEOTIDE SEQUENCE [LARGE SCALE GENOMIC DNA]</scope>
    <source>
        <strain evidence="3">MT8872</strain>
    </source>
</reference>
<dbReference type="WBParaSite" id="Pan_g18038.t1">
    <property type="protein sequence ID" value="Pan_g18038.t1"/>
    <property type="gene ID" value="Pan_g18038"/>
</dbReference>
<dbReference type="Proteomes" id="UP000492821">
    <property type="component" value="Unassembled WGS sequence"/>
</dbReference>